<keyword evidence="2" id="KW-0547">Nucleotide-binding</keyword>
<dbReference type="PROSITE" id="PS51716">
    <property type="entry name" value="G_IRG"/>
    <property type="match status" value="1"/>
</dbReference>
<evidence type="ECO:0000313" key="7">
    <source>
        <dbReference type="RefSeq" id="XP_030744617.1"/>
    </source>
</evidence>
<dbReference type="RefSeq" id="XP_030744617.1">
    <property type="nucleotide sequence ID" value="XM_030888757.1"/>
</dbReference>
<keyword evidence="3" id="KW-0378">Hydrolase</keyword>
<dbReference type="CDD" id="cd04104">
    <property type="entry name" value="p47_IIGP_like"/>
    <property type="match status" value="1"/>
</dbReference>
<dbReference type="PANTHER" id="PTHR32341:SF15">
    <property type="entry name" value="INTERFERON-GAMMA-INDUCIBLE GTPASE 10-RELATED"/>
    <property type="match status" value="1"/>
</dbReference>
<reference evidence="7" key="1">
    <citation type="submission" date="2025-08" db="UniProtKB">
        <authorList>
            <consortium name="RefSeq"/>
        </authorList>
    </citation>
    <scope>IDENTIFICATION</scope>
</reference>
<accession>A0ABM1VNB0</accession>
<evidence type="ECO:0000259" key="5">
    <source>
        <dbReference type="PROSITE" id="PS51716"/>
    </source>
</evidence>
<keyword evidence="4" id="KW-0342">GTP-binding</keyword>
<name>A0ABM1VNB0_ECHTE</name>
<dbReference type="InterPro" id="IPR030385">
    <property type="entry name" value="G_IRG_dom"/>
</dbReference>
<keyword evidence="6" id="KW-1185">Reference proteome</keyword>
<feature type="domain" description="IRG-type G" evidence="5">
    <location>
        <begin position="67"/>
        <end position="249"/>
    </location>
</feature>
<dbReference type="Pfam" id="PF05049">
    <property type="entry name" value="IIGP"/>
    <property type="match status" value="1"/>
</dbReference>
<organism evidence="6 7">
    <name type="scientific">Echinops telfairi</name>
    <name type="common">Lesser hedgehog tenrec</name>
    <dbReference type="NCBI Taxonomy" id="9371"/>
    <lineage>
        <taxon>Eukaryota</taxon>
        <taxon>Metazoa</taxon>
        <taxon>Chordata</taxon>
        <taxon>Craniata</taxon>
        <taxon>Vertebrata</taxon>
        <taxon>Euteleostomi</taxon>
        <taxon>Mammalia</taxon>
        <taxon>Eutheria</taxon>
        <taxon>Afrotheria</taxon>
        <taxon>Tenrecidae</taxon>
        <taxon>Tenrecinae</taxon>
        <taxon>Echinops</taxon>
    </lineage>
</organism>
<dbReference type="SUPFAM" id="SSF52540">
    <property type="entry name" value="P-loop containing nucleoside triphosphate hydrolases"/>
    <property type="match status" value="1"/>
</dbReference>
<proteinExistence type="inferred from homology"/>
<dbReference type="GeneID" id="115873533"/>
<evidence type="ECO:0000256" key="2">
    <source>
        <dbReference type="ARBA" id="ARBA00022741"/>
    </source>
</evidence>
<dbReference type="InterPro" id="IPR027417">
    <property type="entry name" value="P-loop_NTPase"/>
</dbReference>
<dbReference type="Gene3D" id="3.40.50.300">
    <property type="entry name" value="P-loop containing nucleotide triphosphate hydrolases"/>
    <property type="match status" value="1"/>
</dbReference>
<evidence type="ECO:0000256" key="4">
    <source>
        <dbReference type="ARBA" id="ARBA00023134"/>
    </source>
</evidence>
<evidence type="ECO:0000256" key="3">
    <source>
        <dbReference type="ARBA" id="ARBA00022801"/>
    </source>
</evidence>
<evidence type="ECO:0000313" key="6">
    <source>
        <dbReference type="Proteomes" id="UP000694863"/>
    </source>
</evidence>
<evidence type="ECO:0000256" key="1">
    <source>
        <dbReference type="ARBA" id="ARBA00005429"/>
    </source>
</evidence>
<dbReference type="Proteomes" id="UP000694863">
    <property type="component" value="Unplaced"/>
</dbReference>
<comment type="similarity">
    <text evidence="1">Belongs to the TRAFAC class dynamin-like GTPase superfamily. IRG family.</text>
</comment>
<protein>
    <submittedName>
        <fullName evidence="7">Interferon-inducible GTPase 1-like</fullName>
    </submittedName>
</protein>
<gene>
    <name evidence="7" type="primary">LOC115873533</name>
</gene>
<dbReference type="InterPro" id="IPR051515">
    <property type="entry name" value="IRG"/>
</dbReference>
<sequence length="421" mass="47913">MGQLFSSDTDETENLASSMKTYFTNFNMINKIISEETIKLITSKLEAGHTDSMGVIINSVLKKVTNATLNIAVTGESGSGKSSFINALRGVKPGDEQSADTGVVETTMEPTKYQHPKFPTVIFWDLPGIGTTSFPPQEYLKKVKFGEYDFFIIISSTRFKDTDVQLAKAIKDLGKHFYFVRSKIDIDLQSEQKQKPKTFDQEKFLEQIRNNCLQDFRQIKMEKPPIFLISSDEVFEYDVPILMNKILNDLSTQKRHIFMLSLPNVTEEVIESKRDSLKQKVWLEAFKNALWATLPFGITSDYDKKKVENSLNEYRALFGVDDASLQKLATYSKVPVEQLKSVIESPRLLEKEKNESASKGFLQWVEKFCSANGGLLAMGFYFRNTLFLQLYMLDKVASDAKILLKKTFSEKGWVSPQLKTS</sequence>
<dbReference type="InterPro" id="IPR007743">
    <property type="entry name" value="Immunity-related_GTPase-like"/>
</dbReference>
<dbReference type="PANTHER" id="PTHR32341">
    <property type="entry name" value="INTERFERON-INDUCIBLE GTPASE"/>
    <property type="match status" value="1"/>
</dbReference>